<dbReference type="EMBL" id="FMUX01000007">
    <property type="protein sequence ID" value="SCY32797.1"/>
    <property type="molecule type" value="Genomic_DNA"/>
</dbReference>
<accession>A0A1G5F0Q8</accession>
<evidence type="ECO:0000313" key="1">
    <source>
        <dbReference type="EMBL" id="SCY32797.1"/>
    </source>
</evidence>
<dbReference type="GO" id="GO:0044780">
    <property type="term" value="P:bacterial-type flagellum assembly"/>
    <property type="evidence" value="ECO:0007669"/>
    <property type="project" value="InterPro"/>
</dbReference>
<evidence type="ECO:0000313" key="2">
    <source>
        <dbReference type="Proteomes" id="UP000198870"/>
    </source>
</evidence>
<dbReference type="SUPFAM" id="SSF101116">
    <property type="entry name" value="Flagellar export chaperone FliS"/>
    <property type="match status" value="1"/>
</dbReference>
<proteinExistence type="predicted"/>
<dbReference type="InterPro" id="IPR036584">
    <property type="entry name" value="FliS_sf"/>
</dbReference>
<dbReference type="Proteomes" id="UP000198870">
    <property type="component" value="Unassembled WGS sequence"/>
</dbReference>
<gene>
    <name evidence="1" type="ORF">SAMN05216233_10752</name>
</gene>
<dbReference type="RefSeq" id="WP_092210702.1">
    <property type="nucleotide sequence ID" value="NZ_FMUX01000007.1"/>
</dbReference>
<sequence length="127" mass="13861">MPSTHPLHSTPESPSPLGRKELIRMYDDAMGHLAHARGSGPGEQKKSISTVVKILNHLKEAGEKAPPHGEDDTDLSALYAYMIDRLSISHSGLGIDPVNEVNWLIRNLKELSAPAQKPERPADIPQS</sequence>
<organism evidence="1 2">
    <name type="scientific">Desulfoluna spongiiphila</name>
    <dbReference type="NCBI Taxonomy" id="419481"/>
    <lineage>
        <taxon>Bacteria</taxon>
        <taxon>Pseudomonadati</taxon>
        <taxon>Thermodesulfobacteriota</taxon>
        <taxon>Desulfobacteria</taxon>
        <taxon>Desulfobacterales</taxon>
        <taxon>Desulfolunaceae</taxon>
        <taxon>Desulfoluna</taxon>
    </lineage>
</organism>
<keyword evidence="1" id="KW-0282">Flagellum</keyword>
<keyword evidence="2" id="KW-1185">Reference proteome</keyword>
<protein>
    <submittedName>
        <fullName evidence="1">Flagellin-specific chaperone FliS</fullName>
    </submittedName>
</protein>
<reference evidence="1 2" key="1">
    <citation type="submission" date="2016-10" db="EMBL/GenBank/DDBJ databases">
        <authorList>
            <person name="de Groot N.N."/>
        </authorList>
    </citation>
    <scope>NUCLEOTIDE SEQUENCE [LARGE SCALE GENOMIC DNA]</scope>
    <source>
        <strain evidence="1 2">AA1</strain>
    </source>
</reference>
<name>A0A1G5F0Q8_9BACT</name>
<keyword evidence="1" id="KW-0966">Cell projection</keyword>
<dbReference type="AlphaFoldDB" id="A0A1G5F0Q8"/>
<keyword evidence="1" id="KW-0969">Cilium</keyword>